<accession>Q53QJ2</accession>
<feature type="domain" description="Agenet" evidence="4">
    <location>
        <begin position="194"/>
        <end position="260"/>
    </location>
</feature>
<proteinExistence type="predicted"/>
<dbReference type="Pfam" id="PF05266">
    <property type="entry name" value="DUF724"/>
    <property type="match status" value="1"/>
</dbReference>
<evidence type="ECO:0000256" key="3">
    <source>
        <dbReference type="SAM" id="MobiDB-lite"/>
    </source>
</evidence>
<evidence type="ECO:0000259" key="4">
    <source>
        <dbReference type="SMART" id="SM00743"/>
    </source>
</evidence>
<feature type="compositionally biased region" description="Basic and acidic residues" evidence="3">
    <location>
        <begin position="487"/>
        <end position="505"/>
    </location>
</feature>
<gene>
    <name evidence="5" type="ordered locus">LOC_Os11g19730</name>
</gene>
<feature type="region of interest" description="Disordered" evidence="3">
    <location>
        <begin position="91"/>
        <end position="110"/>
    </location>
</feature>
<dbReference type="InterPro" id="IPR014002">
    <property type="entry name" value="Agenet_dom_plant"/>
</dbReference>
<dbReference type="CDD" id="cd20406">
    <property type="entry name" value="Tudor_Agenet_AtDUF_rpt2_4"/>
    <property type="match status" value="1"/>
</dbReference>
<evidence type="ECO:0000313" key="6">
    <source>
        <dbReference type="Proteomes" id="UP000000763"/>
    </source>
</evidence>
<reference evidence="6" key="2">
    <citation type="journal article" date="2008" name="Nucleic Acids Res.">
        <title>The rice annotation project database (RAP-DB): 2008 update.</title>
        <authorList>
            <consortium name="The rice annotation project (RAP)"/>
        </authorList>
    </citation>
    <scope>GENOME REANNOTATION</scope>
    <source>
        <strain evidence="6">cv. Nipponbare</strain>
    </source>
</reference>
<feature type="domain" description="Agenet" evidence="4">
    <location>
        <begin position="114"/>
        <end position="180"/>
    </location>
</feature>
<organism evidence="5 6">
    <name type="scientific">Oryza sativa subsp. japonica</name>
    <name type="common">Rice</name>
    <dbReference type="NCBI Taxonomy" id="39947"/>
    <lineage>
        <taxon>Eukaryota</taxon>
        <taxon>Viridiplantae</taxon>
        <taxon>Streptophyta</taxon>
        <taxon>Embryophyta</taxon>
        <taxon>Tracheophyta</taxon>
        <taxon>Spermatophyta</taxon>
        <taxon>Magnoliopsida</taxon>
        <taxon>Liliopsida</taxon>
        <taxon>Poales</taxon>
        <taxon>Poaceae</taxon>
        <taxon>BOP clade</taxon>
        <taxon>Oryzoideae</taxon>
        <taxon>Oryzeae</taxon>
        <taxon>Oryzinae</taxon>
        <taxon>Oryza</taxon>
        <taxon>Oryza sativa</taxon>
    </lineage>
</organism>
<dbReference type="KEGG" id="osa:4350330"/>
<evidence type="ECO:0000313" key="5">
    <source>
        <dbReference type="EMBL" id="AAX94920.1"/>
    </source>
</evidence>
<feature type="region of interest" description="Disordered" evidence="3">
    <location>
        <begin position="597"/>
        <end position="626"/>
    </location>
</feature>
<feature type="compositionally biased region" description="Basic residues" evidence="3">
    <location>
        <begin position="1"/>
        <end position="15"/>
    </location>
</feature>
<reference evidence="6" key="1">
    <citation type="journal article" date="2005" name="Nature">
        <title>The map-based sequence of the rice genome.</title>
        <authorList>
            <consortium name="International rice genome sequencing project (IRGSP)"/>
            <person name="Matsumoto T."/>
            <person name="Wu J."/>
            <person name="Kanamori H."/>
            <person name="Katayose Y."/>
            <person name="Fujisawa M."/>
            <person name="Namiki N."/>
            <person name="Mizuno H."/>
            <person name="Yamamoto K."/>
            <person name="Antonio B.A."/>
            <person name="Baba T."/>
            <person name="Sakata K."/>
            <person name="Nagamura Y."/>
            <person name="Aoki H."/>
            <person name="Arikawa K."/>
            <person name="Arita K."/>
            <person name="Bito T."/>
            <person name="Chiden Y."/>
            <person name="Fujitsuka N."/>
            <person name="Fukunaka R."/>
            <person name="Hamada M."/>
            <person name="Harada C."/>
            <person name="Hayashi A."/>
            <person name="Hijishita S."/>
            <person name="Honda M."/>
            <person name="Hosokawa S."/>
            <person name="Ichikawa Y."/>
            <person name="Idonuma A."/>
            <person name="Iijima M."/>
            <person name="Ikeda M."/>
            <person name="Ikeno M."/>
            <person name="Ito K."/>
            <person name="Ito S."/>
            <person name="Ito T."/>
            <person name="Ito Y."/>
            <person name="Ito Y."/>
            <person name="Iwabuchi A."/>
            <person name="Kamiya K."/>
            <person name="Karasawa W."/>
            <person name="Kurita K."/>
            <person name="Katagiri S."/>
            <person name="Kikuta A."/>
            <person name="Kobayashi H."/>
            <person name="Kobayashi N."/>
            <person name="Machita K."/>
            <person name="Maehara T."/>
            <person name="Masukawa M."/>
            <person name="Mizubayashi T."/>
            <person name="Mukai Y."/>
            <person name="Nagasaki H."/>
            <person name="Nagata Y."/>
            <person name="Naito S."/>
            <person name="Nakashima M."/>
            <person name="Nakama Y."/>
            <person name="Nakamichi Y."/>
            <person name="Nakamura M."/>
            <person name="Meguro A."/>
            <person name="Negishi M."/>
            <person name="Ohta I."/>
            <person name="Ohta T."/>
            <person name="Okamoto M."/>
            <person name="Ono N."/>
            <person name="Saji S."/>
            <person name="Sakaguchi M."/>
            <person name="Sakai K."/>
            <person name="Shibata M."/>
            <person name="Shimokawa T."/>
            <person name="Song J."/>
            <person name="Takazaki Y."/>
            <person name="Terasawa K."/>
            <person name="Tsugane M."/>
            <person name="Tsuji K."/>
            <person name="Ueda S."/>
            <person name="Waki K."/>
            <person name="Yamagata H."/>
            <person name="Yamamoto M."/>
            <person name="Yamamoto S."/>
            <person name="Yamane H."/>
            <person name="Yoshiki S."/>
            <person name="Yoshihara R."/>
            <person name="Yukawa K."/>
            <person name="Zhong H."/>
            <person name="Yano M."/>
            <person name="Yuan Q."/>
            <person name="Ouyang S."/>
            <person name="Liu J."/>
            <person name="Jones K.M."/>
            <person name="Gansberger K."/>
            <person name="Moffat K."/>
            <person name="Hill J."/>
            <person name="Bera J."/>
            <person name="Fadrosh D."/>
            <person name="Jin S."/>
            <person name="Johri S."/>
            <person name="Kim M."/>
            <person name="Overton L."/>
            <person name="Reardon M."/>
            <person name="Tsitrin T."/>
            <person name="Vuong H."/>
            <person name="Weaver B."/>
            <person name="Ciecko A."/>
            <person name="Tallon L."/>
            <person name="Jackson J."/>
            <person name="Pai G."/>
            <person name="Aken S.V."/>
            <person name="Utterback T."/>
            <person name="Reidmuller S."/>
            <person name="Feldblyum T."/>
            <person name="Hsiao J."/>
            <person name="Zismann V."/>
            <person name="Iobst S."/>
            <person name="de Vazeille A.R."/>
            <person name="Buell C.R."/>
            <person name="Ying K."/>
            <person name="Li Y."/>
            <person name="Lu T."/>
            <person name="Huang Y."/>
            <person name="Zhao Q."/>
            <person name="Feng Q."/>
            <person name="Zhang L."/>
            <person name="Zhu J."/>
            <person name="Weng Q."/>
            <person name="Mu J."/>
            <person name="Lu Y."/>
            <person name="Fan D."/>
            <person name="Liu Y."/>
            <person name="Guan J."/>
            <person name="Zhang Y."/>
            <person name="Yu S."/>
            <person name="Liu X."/>
            <person name="Zhang Y."/>
            <person name="Hong G."/>
            <person name="Han B."/>
            <person name="Choisne N."/>
            <person name="Demange N."/>
            <person name="Orjeda G."/>
            <person name="Samain S."/>
            <person name="Cattolico L."/>
            <person name="Pelletier E."/>
            <person name="Couloux A."/>
            <person name="Segurens B."/>
            <person name="Wincker P."/>
            <person name="D'Hont A."/>
            <person name="Scarpelli C."/>
            <person name="Weissenbach J."/>
            <person name="Salanoubat M."/>
            <person name="Quetier F."/>
            <person name="Yu Y."/>
            <person name="Kim H.R."/>
            <person name="Rambo T."/>
            <person name="Currie J."/>
            <person name="Collura K."/>
            <person name="Luo M."/>
            <person name="Yang T."/>
            <person name="Ammiraju J.S.S."/>
            <person name="Engler F."/>
            <person name="Soderlund C."/>
            <person name="Wing R.A."/>
            <person name="Palmer L.E."/>
            <person name="de la Bastide M."/>
            <person name="Spiegel L."/>
            <person name="Nascimento L."/>
            <person name="Zutavern T."/>
            <person name="O'Shaughnessy A."/>
            <person name="Dike S."/>
            <person name="Dedhia N."/>
            <person name="Preston R."/>
            <person name="Balija V."/>
            <person name="McCombie W.R."/>
            <person name="Chow T."/>
            <person name="Chen H."/>
            <person name="Chung M."/>
            <person name="Chen C."/>
            <person name="Shaw J."/>
            <person name="Wu H."/>
            <person name="Hsiao K."/>
            <person name="Chao Y."/>
            <person name="Chu M."/>
            <person name="Cheng C."/>
            <person name="Hour A."/>
            <person name="Lee P."/>
            <person name="Lin S."/>
            <person name="Lin Y."/>
            <person name="Liou J."/>
            <person name="Liu S."/>
            <person name="Hsing Y."/>
            <person name="Raghuvanshi S."/>
            <person name="Mohanty A."/>
            <person name="Bharti A.K."/>
            <person name="Gaur A."/>
            <person name="Gupta V."/>
            <person name="Kumar D."/>
            <person name="Ravi V."/>
            <person name="Vij S."/>
            <person name="Kapur A."/>
            <person name="Khurana P."/>
            <person name="Khurana P."/>
            <person name="Khurana J.P."/>
            <person name="Tyagi A.K."/>
            <person name="Gaikwad K."/>
            <person name="Singh A."/>
            <person name="Dalal V."/>
            <person name="Srivastava S."/>
            <person name="Dixit A."/>
            <person name="Pal A.K."/>
            <person name="Ghazi I.A."/>
            <person name="Yadav M."/>
            <person name="Pandit A."/>
            <person name="Bhargava A."/>
            <person name="Sureshbabu K."/>
            <person name="Batra K."/>
            <person name="Sharma T.R."/>
            <person name="Mohapatra T."/>
            <person name="Singh N.K."/>
            <person name="Messing J."/>
            <person name="Nelson A.B."/>
            <person name="Fuks G."/>
            <person name="Kavchok S."/>
            <person name="Keizer G."/>
            <person name="Linton E."/>
            <person name="Llaca V."/>
            <person name="Song R."/>
            <person name="Tanyolac B."/>
            <person name="Young S."/>
            <person name="Ho-Il K."/>
            <person name="Hahn J.H."/>
            <person name="Sangsakoo G."/>
            <person name="Vanavichit A."/>
            <person name="de Mattos Luiz.A.T."/>
            <person name="Zimmer P.D."/>
            <person name="Malone G."/>
            <person name="Dellagostin O."/>
            <person name="de Oliveira A.C."/>
            <person name="Bevan M."/>
            <person name="Bancroft I."/>
            <person name="Minx P."/>
            <person name="Cordum H."/>
            <person name="Wilson R."/>
            <person name="Cheng Z."/>
            <person name="Jin W."/>
            <person name="Jiang J."/>
            <person name="Leong S.A."/>
            <person name="Iwama H."/>
            <person name="Gojobori T."/>
            <person name="Itoh T."/>
            <person name="Niimura Y."/>
            <person name="Fujii Y."/>
            <person name="Habara T."/>
            <person name="Sakai H."/>
            <person name="Sato Y."/>
            <person name="Wilson G."/>
            <person name="Kumar K."/>
            <person name="McCouch S."/>
            <person name="Juretic N."/>
            <person name="Hoen D."/>
            <person name="Wright S."/>
            <person name="Bruskiewich R."/>
            <person name="Bureau T."/>
            <person name="Miyao A."/>
            <person name="Hirochika H."/>
            <person name="Nishikawa T."/>
            <person name="Kadowaki K."/>
            <person name="Sugiura M."/>
            <person name="Burr B."/>
            <person name="Sasaki T."/>
        </authorList>
    </citation>
    <scope>NUCLEOTIDE SEQUENCE [LARGE SCALE GENOMIC DNA]</scope>
    <source>
        <strain evidence="6">cv. Nipponbare</strain>
    </source>
</reference>
<dbReference type="EMBL" id="AC112208">
    <property type="protein sequence ID" value="AAX94920.1"/>
    <property type="molecule type" value="Genomic_DNA"/>
</dbReference>
<name>Q53QJ2_ORYSJ</name>
<dbReference type="PANTHER" id="PTHR31917:SF147">
    <property type="entry name" value="AGENET DOMAIN-CONTAINING PROTEIN"/>
    <property type="match status" value="1"/>
</dbReference>
<keyword evidence="1" id="KW-0813">Transport</keyword>
<feature type="compositionally biased region" description="Basic and acidic residues" evidence="3">
    <location>
        <begin position="17"/>
        <end position="30"/>
    </location>
</feature>
<dbReference type="OrthoDB" id="938602at2759"/>
<dbReference type="Proteomes" id="UP000000763">
    <property type="component" value="Chromosome 11"/>
</dbReference>
<dbReference type="InterPro" id="IPR008395">
    <property type="entry name" value="Agenet-like_dom"/>
</dbReference>
<feature type="compositionally biased region" description="Basic and acidic residues" evidence="3">
    <location>
        <begin position="615"/>
        <end position="625"/>
    </location>
</feature>
<dbReference type="PANTHER" id="PTHR31917">
    <property type="entry name" value="AGENET DOMAIN-CONTAINING PROTEIN-RELATED"/>
    <property type="match status" value="1"/>
</dbReference>
<dbReference type="SMART" id="SM00743">
    <property type="entry name" value="Agenet"/>
    <property type="match status" value="4"/>
</dbReference>
<evidence type="ECO:0000256" key="1">
    <source>
        <dbReference type="ARBA" id="ARBA00022448"/>
    </source>
</evidence>
<sequence>MGRGPSKKLAKRPRAAARGDQEEGDGKEVKEEEEDEALLFPVGAEVEVGSDDPGFVGSFYEGTVEAHLPGGDGYVVAYTTLEEGGAALREEARARDVRPQPPPVAGAPGAPGAGGFAMHDMVEAFHNEGWWSGVVTGLPLPLDVLPVDPRRRVYTVAFPTSREVMEFEEAALRPHRVFRRGSWVPAADVDNGGPAFREGSLVEVSRSAESFGQSWNPATILKVIGSTNFLVQYRHVGDDGELVTEIVDTEYIRPARSIIRMDSKYRFSPSSHVEVFHEGSWWPGIILETSSGVFGKMYVVKLKSYTTGMDNVDGVDKLTVENTKLRPQFEWDGRKWMRCMTKKKDTKAKKLVIRGSQLTSRKKPIPADLASCNDSDEIRDKPSSDKLLETADVVPRPKETMKQQNAVLALASQIKLPLQLSMTGSGHLKYTSSLILGSPIELPSSQMDVMPSVPQTAGLQASLFGVFGKLRPIPQDPLLVMQSPHPDLSRNEGSKASTDQEKQSTDEGCCLISSAANSFNFVSFAGIDVSRKRKECVSFQAPEELGVNPETLSSFHIQEMKKNRVDETIEGTHDIAAISEEQTKLIFRDEHNELPTNVIAGPAIPSEKNQPTPLEDNKGPRDSSIVDKISQSGINDVRQDENLVLHATSTLDNSGDVNLLSSVSSTENQKKISKSEGCEISMDEDSGEEFCRSILVMPDDTRMDQFPSAKSGQATRHDDLICKENLGAIVECVTNTPTENLSFLSPAMFDDGVPNQSPVSENCQDNKQDGMDNVDHGANVVELASIIPETQHASVGGPLSTISLAALEGKTVLSHSLTWESALNEQSGVSQQYHSSAMVESPECVAESSQSIDDSTITQLCSFDMSQCIDAELGNSLIVSNNTQDTPISKYVARTHNSSCPLMQKFLHVHENIMVDQPSESLAIIELPFVKTSPMWAQIEAMEVFSKVPQRPNFHQLQQHPPEFREGIALGLMYSFTNLAESINMLNVHDDNAVFEHKMRCISVLEADGFDVRHLRSRLETLLSLKNSWSKIQDMMKRSEKKIAQEEIDDQQRCAEISVLSMVVRQLEQHAHLFRCIKNRAISQQMSHAMENSRLKVEASQLKQSSMSTEQRFSSVVAAPW</sequence>
<dbReference type="AlphaFoldDB" id="Q53QJ2"/>
<protein>
    <submittedName>
        <fullName evidence="5">Agenet domain, putative</fullName>
    </submittedName>
</protein>
<feature type="region of interest" description="Disordered" evidence="3">
    <location>
        <begin position="1"/>
        <end position="36"/>
    </location>
</feature>
<dbReference type="InterPro" id="IPR007930">
    <property type="entry name" value="DUF724"/>
</dbReference>
<dbReference type="CDD" id="cd20405">
    <property type="entry name" value="Tudor_Agenet_AtDUF_rpt1_3"/>
    <property type="match status" value="1"/>
</dbReference>
<keyword evidence="2" id="KW-0341">Growth regulation</keyword>
<dbReference type="Pfam" id="PF05641">
    <property type="entry name" value="Agenet"/>
    <property type="match status" value="3"/>
</dbReference>
<feature type="domain" description="Agenet" evidence="4">
    <location>
        <begin position="265"/>
        <end position="333"/>
    </location>
</feature>
<feature type="domain" description="Agenet" evidence="4">
    <location>
        <begin position="38"/>
        <end position="105"/>
    </location>
</feature>
<feature type="region of interest" description="Disordered" evidence="3">
    <location>
        <begin position="480"/>
        <end position="505"/>
    </location>
</feature>
<evidence type="ECO:0000256" key="2">
    <source>
        <dbReference type="ARBA" id="ARBA00022604"/>
    </source>
</evidence>